<keyword evidence="2" id="KW-1185">Reference proteome</keyword>
<dbReference type="OrthoDB" id="6147138at2"/>
<dbReference type="Proteomes" id="UP000318405">
    <property type="component" value="Unassembled WGS sequence"/>
</dbReference>
<reference evidence="1 2" key="1">
    <citation type="submission" date="2019-07" db="EMBL/GenBank/DDBJ databases">
        <title>Qingshengfaniella alkalisoli gen. nov., sp. nov., isolated from saline soil.</title>
        <authorList>
            <person name="Xu L."/>
            <person name="Huang X.-X."/>
            <person name="Sun J.-Q."/>
        </authorList>
    </citation>
    <scope>NUCLEOTIDE SEQUENCE [LARGE SCALE GENOMIC DNA]</scope>
    <source>
        <strain evidence="1 2">DSM 27279</strain>
    </source>
</reference>
<evidence type="ECO:0000313" key="2">
    <source>
        <dbReference type="Proteomes" id="UP000318405"/>
    </source>
</evidence>
<comment type="caution">
    <text evidence="1">The sequence shown here is derived from an EMBL/GenBank/DDBJ whole genome shotgun (WGS) entry which is preliminary data.</text>
</comment>
<organism evidence="1 2">
    <name type="scientific">Verticiella sediminum</name>
    <dbReference type="NCBI Taxonomy" id="1247510"/>
    <lineage>
        <taxon>Bacteria</taxon>
        <taxon>Pseudomonadati</taxon>
        <taxon>Pseudomonadota</taxon>
        <taxon>Betaproteobacteria</taxon>
        <taxon>Burkholderiales</taxon>
        <taxon>Alcaligenaceae</taxon>
        <taxon>Verticiella</taxon>
    </lineage>
</organism>
<dbReference type="InterPro" id="IPR044000">
    <property type="entry name" value="Phage_tube_2"/>
</dbReference>
<gene>
    <name evidence="1" type="ORF">FOZ76_14485</name>
</gene>
<evidence type="ECO:0000313" key="1">
    <source>
        <dbReference type="EMBL" id="TSH92626.1"/>
    </source>
</evidence>
<accession>A0A556AIB0</accession>
<dbReference type="EMBL" id="VLTJ01000029">
    <property type="protein sequence ID" value="TSH92626.1"/>
    <property type="molecule type" value="Genomic_DNA"/>
</dbReference>
<name>A0A556AIB0_9BURK</name>
<sequence length="310" mass="33116">MAKSTRNSLVLAKVQTTAGTDPVPAAGANAILVRNVNATPLSAEFVERNLIRPYMGNSGQIATTRYGQLEFEVELAGSGEAGTAPAFGPLLRACGFAETTVADTSVTYTPVSTGMELLALRYYLDGLFHNLLDARGTVSFDITAKAIPFMRFRLIGAYQPITDAAMPTGVDYSAFQKPLAANRANTPTWALGAYTGCLQSLTLDIANQLAWRELIGCNGAHISDRRPAGNVLMELPSIAQLNWPQMVLSAQDVPLSITHGVTPGNIVELEMPTAQLMNPSYSDQDGTAMLGLDTAFQPDQGNDEVAITFR</sequence>
<protein>
    <submittedName>
        <fullName evidence="1">Uncharacterized protein</fullName>
    </submittedName>
</protein>
<dbReference type="AlphaFoldDB" id="A0A556AIB0"/>
<proteinExistence type="predicted"/>
<dbReference type="Pfam" id="PF18906">
    <property type="entry name" value="Phage_tube_2"/>
    <property type="match status" value="1"/>
</dbReference>
<dbReference type="RefSeq" id="WP_143948992.1">
    <property type="nucleotide sequence ID" value="NZ_BAABMB010000001.1"/>
</dbReference>